<dbReference type="PANTHER" id="PTHR34501:SF9">
    <property type="entry name" value="MAJOR OUTER MEMBRANE PROTEIN P.IA"/>
    <property type="match status" value="1"/>
</dbReference>
<keyword evidence="8" id="KW-0626">Porin</keyword>
<evidence type="ECO:0000256" key="11">
    <source>
        <dbReference type="SAM" id="SignalP"/>
    </source>
</evidence>
<evidence type="ECO:0000256" key="3">
    <source>
        <dbReference type="ARBA" id="ARBA00022448"/>
    </source>
</evidence>
<evidence type="ECO:0000256" key="5">
    <source>
        <dbReference type="ARBA" id="ARBA00022692"/>
    </source>
</evidence>
<dbReference type="InterPro" id="IPR050298">
    <property type="entry name" value="Gram-neg_bact_OMP"/>
</dbReference>
<dbReference type="GO" id="GO:0046930">
    <property type="term" value="C:pore complex"/>
    <property type="evidence" value="ECO:0007669"/>
    <property type="project" value="UniProtKB-KW"/>
</dbReference>
<evidence type="ECO:0000256" key="7">
    <source>
        <dbReference type="ARBA" id="ARBA00023065"/>
    </source>
</evidence>
<feature type="chain" id="PRO_5007814812" evidence="11">
    <location>
        <begin position="26"/>
        <end position="372"/>
    </location>
</feature>
<dbReference type="KEGG" id="buz:AYM40_28995"/>
<dbReference type="GO" id="GO:0034220">
    <property type="term" value="P:monoatomic ion transmembrane transport"/>
    <property type="evidence" value="ECO:0007669"/>
    <property type="project" value="InterPro"/>
</dbReference>
<evidence type="ECO:0000313" key="14">
    <source>
        <dbReference type="Proteomes" id="UP000076852"/>
    </source>
</evidence>
<evidence type="ECO:0000259" key="12">
    <source>
        <dbReference type="Pfam" id="PF13609"/>
    </source>
</evidence>
<evidence type="ECO:0000256" key="10">
    <source>
        <dbReference type="ARBA" id="ARBA00023237"/>
    </source>
</evidence>
<sequence length="372" mass="39637">MKRRTIAAVIGAGLCSAGLSCASFAQSSITMAGKLDDGITFVDNDGGHHNYRADSGVLFPNLWILTGVEDLGGGVKTVFKLSTLFNLNNGQLNQPNTLFGQQAWVGLQTDYGTLTMGNQFDFSADFFGQFNVGASGSGYAIHQGDFDHTNNDRIKNSIKYTSPVWGGFTFGAMYGFSNVAGSFHDGSGWSAGLQYANGPLTVGAAYTYQAKPTLDPYAQIGVHSFFNVPVATVSNNTATDLMPEFQISSLGTFGIGASYAIGDFTLYGDFSDTVLKYQAQTSVMHVYETGATYQVTPATQLVLGYQHTGFQGHTWNQVTAAALYSLSKRTQVYISSDYLKASSGVDAVIGGSFAPSLAGQQTDVRVGIYHAF</sequence>
<dbReference type="PROSITE" id="PS51257">
    <property type="entry name" value="PROKAR_LIPOPROTEIN"/>
    <property type="match status" value="1"/>
</dbReference>
<keyword evidence="5" id="KW-0812">Transmembrane</keyword>
<feature type="domain" description="Porin" evidence="12">
    <location>
        <begin position="17"/>
        <end position="340"/>
    </location>
</feature>
<dbReference type="PANTHER" id="PTHR34501">
    <property type="entry name" value="PROTEIN YDDL-RELATED"/>
    <property type="match status" value="1"/>
</dbReference>
<dbReference type="PRINTS" id="PR00182">
    <property type="entry name" value="ECOLNEIPORIN"/>
</dbReference>
<dbReference type="InterPro" id="IPR023614">
    <property type="entry name" value="Porin_dom_sf"/>
</dbReference>
<evidence type="ECO:0000313" key="13">
    <source>
        <dbReference type="EMBL" id="ANB76288.1"/>
    </source>
</evidence>
<dbReference type="STRING" id="1804984.AYM40_28995"/>
<evidence type="ECO:0000256" key="6">
    <source>
        <dbReference type="ARBA" id="ARBA00022729"/>
    </source>
</evidence>
<dbReference type="InterPro" id="IPR002299">
    <property type="entry name" value="Porin_Neis"/>
</dbReference>
<dbReference type="RefSeq" id="WP_063499528.1">
    <property type="nucleotide sequence ID" value="NZ_CP014579.1"/>
</dbReference>
<evidence type="ECO:0000256" key="2">
    <source>
        <dbReference type="ARBA" id="ARBA00011233"/>
    </source>
</evidence>
<evidence type="ECO:0000256" key="9">
    <source>
        <dbReference type="ARBA" id="ARBA00023136"/>
    </source>
</evidence>
<keyword evidence="7" id="KW-0406">Ion transport</keyword>
<evidence type="ECO:0000256" key="8">
    <source>
        <dbReference type="ARBA" id="ARBA00023114"/>
    </source>
</evidence>
<dbReference type="InterPro" id="IPR033900">
    <property type="entry name" value="Gram_neg_porin_domain"/>
</dbReference>
<evidence type="ECO:0000256" key="1">
    <source>
        <dbReference type="ARBA" id="ARBA00004571"/>
    </source>
</evidence>
<dbReference type="PRINTS" id="PR00184">
    <property type="entry name" value="NEISSPPORIN"/>
</dbReference>
<keyword evidence="10" id="KW-0998">Cell outer membrane</keyword>
<protein>
    <submittedName>
        <fullName evidence="13">Porin</fullName>
    </submittedName>
</protein>
<dbReference type="Proteomes" id="UP000076852">
    <property type="component" value="Chromosome 2"/>
</dbReference>
<dbReference type="AlphaFoldDB" id="A0A160FU76"/>
<evidence type="ECO:0000256" key="4">
    <source>
        <dbReference type="ARBA" id="ARBA00022452"/>
    </source>
</evidence>
<dbReference type="Gene3D" id="2.40.160.10">
    <property type="entry name" value="Porin"/>
    <property type="match status" value="1"/>
</dbReference>
<dbReference type="GO" id="GO:0015288">
    <property type="term" value="F:porin activity"/>
    <property type="evidence" value="ECO:0007669"/>
    <property type="project" value="UniProtKB-KW"/>
</dbReference>
<keyword evidence="6 11" id="KW-0732">Signal</keyword>
<dbReference type="OrthoDB" id="9125613at2"/>
<reference evidence="13 14" key="1">
    <citation type="journal article" date="2016" name="Gene">
        <title>PacBio SMRT assembly of a complex multi-replicon genome reveals chlorocatechol degradative operon in a region of genome plasticity.</title>
        <authorList>
            <person name="Ricker N."/>
            <person name="Shen S.Y."/>
            <person name="Goordial J."/>
            <person name="Jin S."/>
            <person name="Fulthorpe R.R."/>
        </authorList>
    </citation>
    <scope>NUCLEOTIDE SEQUENCE [LARGE SCALE GENOMIC DNA]</scope>
    <source>
        <strain evidence="13 14">OLGA172</strain>
    </source>
</reference>
<accession>A0A160FU76</accession>
<keyword evidence="3" id="KW-0813">Transport</keyword>
<proteinExistence type="predicted"/>
<dbReference type="CDD" id="cd00342">
    <property type="entry name" value="gram_neg_porins"/>
    <property type="match status" value="1"/>
</dbReference>
<dbReference type="InterPro" id="IPR001702">
    <property type="entry name" value="Porin_Gram-ve"/>
</dbReference>
<keyword evidence="4" id="KW-1134">Transmembrane beta strand</keyword>
<dbReference type="GO" id="GO:0009279">
    <property type="term" value="C:cell outer membrane"/>
    <property type="evidence" value="ECO:0007669"/>
    <property type="project" value="UniProtKB-SubCell"/>
</dbReference>
<comment type="subcellular location">
    <subcellularLocation>
        <location evidence="1">Cell outer membrane</location>
        <topology evidence="1">Multi-pass membrane protein</topology>
    </subcellularLocation>
</comment>
<keyword evidence="14" id="KW-1185">Reference proteome</keyword>
<dbReference type="Pfam" id="PF13609">
    <property type="entry name" value="Porin_4"/>
    <property type="match status" value="1"/>
</dbReference>
<feature type="signal peptide" evidence="11">
    <location>
        <begin position="1"/>
        <end position="25"/>
    </location>
</feature>
<keyword evidence="9" id="KW-0472">Membrane</keyword>
<gene>
    <name evidence="13" type="ORF">AYM40_28995</name>
</gene>
<comment type="subunit">
    <text evidence="2">Homotrimer.</text>
</comment>
<dbReference type="SUPFAM" id="SSF56935">
    <property type="entry name" value="Porins"/>
    <property type="match status" value="1"/>
</dbReference>
<organism evidence="13 14">
    <name type="scientific">Paraburkholderia phytofirmans OLGA172</name>
    <dbReference type="NCBI Taxonomy" id="1417228"/>
    <lineage>
        <taxon>Bacteria</taxon>
        <taxon>Pseudomonadati</taxon>
        <taxon>Pseudomonadota</taxon>
        <taxon>Betaproteobacteria</taxon>
        <taxon>Burkholderiales</taxon>
        <taxon>Burkholderiaceae</taxon>
        <taxon>Paraburkholderia</taxon>
    </lineage>
</organism>
<dbReference type="EMBL" id="CP014579">
    <property type="protein sequence ID" value="ANB76288.1"/>
    <property type="molecule type" value="Genomic_DNA"/>
</dbReference>
<name>A0A160FU76_9BURK</name>